<dbReference type="AlphaFoldDB" id="A0AAV4SYR3"/>
<evidence type="ECO:0000313" key="1">
    <source>
        <dbReference type="EMBL" id="GIY38126.1"/>
    </source>
</evidence>
<organism evidence="1 2">
    <name type="scientific">Caerostris extrusa</name>
    <name type="common">Bark spider</name>
    <name type="synonym">Caerostris bankana</name>
    <dbReference type="NCBI Taxonomy" id="172846"/>
    <lineage>
        <taxon>Eukaryota</taxon>
        <taxon>Metazoa</taxon>
        <taxon>Ecdysozoa</taxon>
        <taxon>Arthropoda</taxon>
        <taxon>Chelicerata</taxon>
        <taxon>Arachnida</taxon>
        <taxon>Araneae</taxon>
        <taxon>Araneomorphae</taxon>
        <taxon>Entelegynae</taxon>
        <taxon>Araneoidea</taxon>
        <taxon>Araneidae</taxon>
        <taxon>Caerostris</taxon>
    </lineage>
</organism>
<proteinExistence type="predicted"/>
<dbReference type="EMBL" id="BPLR01010262">
    <property type="protein sequence ID" value="GIY38126.1"/>
    <property type="molecule type" value="Genomic_DNA"/>
</dbReference>
<comment type="caution">
    <text evidence="1">The sequence shown here is derived from an EMBL/GenBank/DDBJ whole genome shotgun (WGS) entry which is preliminary data.</text>
</comment>
<protein>
    <submittedName>
        <fullName evidence="1">Uncharacterized protein</fullName>
    </submittedName>
</protein>
<gene>
    <name evidence="1" type="ORF">CEXT_371191</name>
</gene>
<name>A0AAV4SYR3_CAEEX</name>
<accession>A0AAV4SYR3</accession>
<dbReference type="Proteomes" id="UP001054945">
    <property type="component" value="Unassembled WGS sequence"/>
</dbReference>
<reference evidence="1 2" key="1">
    <citation type="submission" date="2021-06" db="EMBL/GenBank/DDBJ databases">
        <title>Caerostris extrusa draft genome.</title>
        <authorList>
            <person name="Kono N."/>
            <person name="Arakawa K."/>
        </authorList>
    </citation>
    <scope>NUCLEOTIDE SEQUENCE [LARGE SCALE GENOMIC DNA]</scope>
</reference>
<sequence length="118" mass="13026">MHQHQTRKSILLARRCDYAINKVPTLIILRTDGLELTLTNQGTGMAENLSSLGTGKLPPFITDELSAAIPMRHRFRGSAISGRGCGGRGAIPHVPLVQIEFRQPLRVPGAPERRLHDR</sequence>
<evidence type="ECO:0000313" key="2">
    <source>
        <dbReference type="Proteomes" id="UP001054945"/>
    </source>
</evidence>
<keyword evidence="2" id="KW-1185">Reference proteome</keyword>